<dbReference type="NCBIfam" id="TIGR01128">
    <property type="entry name" value="holA"/>
    <property type="match status" value="1"/>
</dbReference>
<keyword evidence="3" id="KW-0808">Transferase</keyword>
<evidence type="ECO:0000313" key="11">
    <source>
        <dbReference type="EMBL" id="OGN08278.1"/>
    </source>
</evidence>
<evidence type="ECO:0000256" key="4">
    <source>
        <dbReference type="ARBA" id="ARBA00022695"/>
    </source>
</evidence>
<dbReference type="AlphaFoldDB" id="A0A1F8F6N0"/>
<proteinExistence type="inferred from homology"/>
<organism evidence="11 12">
    <name type="scientific">Candidatus Yanofskybacteria bacterium RIFCSPHIGHO2_02_FULL_41_11</name>
    <dbReference type="NCBI Taxonomy" id="1802675"/>
    <lineage>
        <taxon>Bacteria</taxon>
        <taxon>Candidatus Yanofskyibacteriota</taxon>
    </lineage>
</organism>
<dbReference type="GO" id="GO:0006261">
    <property type="term" value="P:DNA-templated DNA replication"/>
    <property type="evidence" value="ECO:0007669"/>
    <property type="project" value="TreeGrafter"/>
</dbReference>
<feature type="non-terminal residue" evidence="11">
    <location>
        <position position="308"/>
    </location>
</feature>
<dbReference type="Gene3D" id="1.10.8.60">
    <property type="match status" value="1"/>
</dbReference>
<dbReference type="Proteomes" id="UP000177167">
    <property type="component" value="Unassembled WGS sequence"/>
</dbReference>
<name>A0A1F8F6N0_9BACT</name>
<feature type="domain" description="DNA polymerase III delta subunit-like C-terminal" evidence="10">
    <location>
        <begin position="199"/>
        <end position="306"/>
    </location>
</feature>
<dbReference type="Gene3D" id="1.20.272.10">
    <property type="match status" value="1"/>
</dbReference>
<dbReference type="Pfam" id="PF06144">
    <property type="entry name" value="DNA_pol3_delta"/>
    <property type="match status" value="1"/>
</dbReference>
<keyword evidence="6" id="KW-0239">DNA-directed DNA polymerase</keyword>
<comment type="similarity">
    <text evidence="7">Belongs to the DNA polymerase HolA subunit family.</text>
</comment>
<feature type="domain" description="DNA polymerase III delta N-terminal" evidence="9">
    <location>
        <begin position="4"/>
        <end position="109"/>
    </location>
</feature>
<dbReference type="EC" id="2.7.7.7" evidence="1"/>
<dbReference type="PANTHER" id="PTHR34388">
    <property type="entry name" value="DNA POLYMERASE III SUBUNIT DELTA"/>
    <property type="match status" value="1"/>
</dbReference>
<evidence type="ECO:0000256" key="1">
    <source>
        <dbReference type="ARBA" id="ARBA00012417"/>
    </source>
</evidence>
<keyword evidence="4" id="KW-0548">Nucleotidyltransferase</keyword>
<evidence type="ECO:0000259" key="9">
    <source>
        <dbReference type="Pfam" id="PF06144"/>
    </source>
</evidence>
<evidence type="ECO:0000256" key="2">
    <source>
        <dbReference type="ARBA" id="ARBA00017703"/>
    </source>
</evidence>
<evidence type="ECO:0000256" key="5">
    <source>
        <dbReference type="ARBA" id="ARBA00022705"/>
    </source>
</evidence>
<evidence type="ECO:0000256" key="8">
    <source>
        <dbReference type="ARBA" id="ARBA00049244"/>
    </source>
</evidence>
<reference evidence="11 12" key="1">
    <citation type="journal article" date="2016" name="Nat. Commun.">
        <title>Thousands of microbial genomes shed light on interconnected biogeochemical processes in an aquifer system.</title>
        <authorList>
            <person name="Anantharaman K."/>
            <person name="Brown C.T."/>
            <person name="Hug L.A."/>
            <person name="Sharon I."/>
            <person name="Castelle C.J."/>
            <person name="Probst A.J."/>
            <person name="Thomas B.C."/>
            <person name="Singh A."/>
            <person name="Wilkins M.J."/>
            <person name="Karaoz U."/>
            <person name="Brodie E.L."/>
            <person name="Williams K.H."/>
            <person name="Hubbard S.S."/>
            <person name="Banfield J.F."/>
        </authorList>
    </citation>
    <scope>NUCLEOTIDE SEQUENCE [LARGE SCALE GENOMIC DNA]</scope>
</reference>
<comment type="catalytic activity">
    <reaction evidence="8">
        <text>DNA(n) + a 2'-deoxyribonucleoside 5'-triphosphate = DNA(n+1) + diphosphate</text>
        <dbReference type="Rhea" id="RHEA:22508"/>
        <dbReference type="Rhea" id="RHEA-COMP:17339"/>
        <dbReference type="Rhea" id="RHEA-COMP:17340"/>
        <dbReference type="ChEBI" id="CHEBI:33019"/>
        <dbReference type="ChEBI" id="CHEBI:61560"/>
        <dbReference type="ChEBI" id="CHEBI:173112"/>
        <dbReference type="EC" id="2.7.7.7"/>
    </reaction>
</comment>
<dbReference type="InterPro" id="IPR027417">
    <property type="entry name" value="P-loop_NTPase"/>
</dbReference>
<keyword evidence="5" id="KW-0235">DNA replication</keyword>
<dbReference type="PANTHER" id="PTHR34388:SF1">
    <property type="entry name" value="DNA POLYMERASE III SUBUNIT DELTA"/>
    <property type="match status" value="1"/>
</dbReference>
<dbReference type="SUPFAM" id="SSF48019">
    <property type="entry name" value="post-AAA+ oligomerization domain-like"/>
    <property type="match status" value="1"/>
</dbReference>
<dbReference type="Gene3D" id="3.40.50.300">
    <property type="entry name" value="P-loop containing nucleotide triphosphate hydrolases"/>
    <property type="match status" value="1"/>
</dbReference>
<dbReference type="InterPro" id="IPR010372">
    <property type="entry name" value="DNA_pol3_delta_N"/>
</dbReference>
<evidence type="ECO:0000256" key="3">
    <source>
        <dbReference type="ARBA" id="ARBA00022679"/>
    </source>
</evidence>
<dbReference type="GO" id="GO:0009360">
    <property type="term" value="C:DNA polymerase III complex"/>
    <property type="evidence" value="ECO:0007669"/>
    <property type="project" value="InterPro"/>
</dbReference>
<dbReference type="EMBL" id="MGJP01000065">
    <property type="protein sequence ID" value="OGN08278.1"/>
    <property type="molecule type" value="Genomic_DNA"/>
</dbReference>
<dbReference type="InterPro" id="IPR048466">
    <property type="entry name" value="DNA_pol3_delta-like_C"/>
</dbReference>
<sequence length="308" mass="34817">MVIFLYGPDVHRLKKESDSVVSKYKEKHPNGFNFFSISLQDDGLKKLEDTIKTVSFFEEIKLILLRGVTANKANAEALGELIKEQDLIKNKAIVLLVSENLSEKDFKTKNPGLFAILADKNNLVRNFENLDGKKLENWIIKEFGERGCSMSPSTAKMLIDVVGKDTPRLISEIQKLSNFKIKGEIKPDDIRTLVVGDVETNIFNFLDAITARNKVKAIELLYKELKTGHDGHYLLTMLVYQLRNSLIVKDLLSRKLTPSEVAKKAKIHPFVVSKLSKSLGQTTQDLEAKFRSLAQIEILSKQGRLDVE</sequence>
<evidence type="ECO:0000313" key="12">
    <source>
        <dbReference type="Proteomes" id="UP000177167"/>
    </source>
</evidence>
<dbReference type="SUPFAM" id="SSF52540">
    <property type="entry name" value="P-loop containing nucleoside triphosphate hydrolases"/>
    <property type="match status" value="1"/>
</dbReference>
<dbReference type="InterPro" id="IPR005790">
    <property type="entry name" value="DNA_polIII_delta"/>
</dbReference>
<evidence type="ECO:0000259" key="10">
    <source>
        <dbReference type="Pfam" id="PF21694"/>
    </source>
</evidence>
<dbReference type="InterPro" id="IPR008921">
    <property type="entry name" value="DNA_pol3_clamp-load_cplx_C"/>
</dbReference>
<dbReference type="GO" id="GO:0003887">
    <property type="term" value="F:DNA-directed DNA polymerase activity"/>
    <property type="evidence" value="ECO:0007669"/>
    <property type="project" value="UniProtKB-KW"/>
</dbReference>
<evidence type="ECO:0000256" key="6">
    <source>
        <dbReference type="ARBA" id="ARBA00022932"/>
    </source>
</evidence>
<dbReference type="Pfam" id="PF21694">
    <property type="entry name" value="DNA_pol3_delta_C"/>
    <property type="match status" value="1"/>
</dbReference>
<protein>
    <recommendedName>
        <fullName evidence="2">DNA polymerase III subunit delta</fullName>
        <ecNumber evidence="1">2.7.7.7</ecNumber>
    </recommendedName>
</protein>
<evidence type="ECO:0000256" key="7">
    <source>
        <dbReference type="ARBA" id="ARBA00034754"/>
    </source>
</evidence>
<gene>
    <name evidence="11" type="ORF">A3J46_06720</name>
</gene>
<dbReference type="GO" id="GO:0003677">
    <property type="term" value="F:DNA binding"/>
    <property type="evidence" value="ECO:0007669"/>
    <property type="project" value="InterPro"/>
</dbReference>
<accession>A0A1F8F6N0</accession>
<comment type="caution">
    <text evidence="11">The sequence shown here is derived from an EMBL/GenBank/DDBJ whole genome shotgun (WGS) entry which is preliminary data.</text>
</comment>